<proteinExistence type="predicted"/>
<dbReference type="PATRIC" id="fig|882800.3.peg.2955"/>
<comment type="caution">
    <text evidence="1">The sequence shown here is derived from an EMBL/GenBank/DDBJ whole genome shotgun (WGS) entry which is preliminary data.</text>
</comment>
<organism evidence="1 2">
    <name type="scientific">Methylorubrum extorquens DSM 13060</name>
    <dbReference type="NCBI Taxonomy" id="882800"/>
    <lineage>
        <taxon>Bacteria</taxon>
        <taxon>Pseudomonadati</taxon>
        <taxon>Pseudomonadota</taxon>
        <taxon>Alphaproteobacteria</taxon>
        <taxon>Hyphomicrobiales</taxon>
        <taxon>Methylobacteriaceae</taxon>
        <taxon>Methylorubrum</taxon>
    </lineage>
</organism>
<gene>
    <name evidence="1" type="ORF">MetexDRAFT_2999</name>
</gene>
<evidence type="ECO:0000313" key="2">
    <source>
        <dbReference type="Proteomes" id="UP000004382"/>
    </source>
</evidence>
<accession>H1KK37</accession>
<dbReference type="AlphaFoldDB" id="H1KK37"/>
<dbReference type="EMBL" id="AGJK01000076">
    <property type="protein sequence ID" value="EHP92129.1"/>
    <property type="molecule type" value="Genomic_DNA"/>
</dbReference>
<dbReference type="Proteomes" id="UP000004382">
    <property type="component" value="Unassembled WGS sequence"/>
</dbReference>
<sequence length="56" mass="5878">MITGGHKAIGTDPQKILFGNVSGYRDTPGAPTGSPTILLGLRVFFIGRAFSAWSAK</sequence>
<reference evidence="1 2" key="1">
    <citation type="submission" date="2011-09" db="EMBL/GenBank/DDBJ databases">
        <title>The draft genome of Methylobacterium extorquens DSM 13060.</title>
        <authorList>
            <consortium name="US DOE Joint Genome Institute (JGI-PGF)"/>
            <person name="Lucas S."/>
            <person name="Han J."/>
            <person name="Lapidus A."/>
            <person name="Cheng J.-F."/>
            <person name="Goodwin L."/>
            <person name="Pitluck S."/>
            <person name="Peters L."/>
            <person name="Land M.L."/>
            <person name="Hauser L."/>
            <person name="Koskimaki J."/>
            <person name="Halonen O."/>
            <person name="Pirttila A."/>
            <person name="Frank C."/>
            <person name="Woyke T.J."/>
        </authorList>
    </citation>
    <scope>NUCLEOTIDE SEQUENCE [LARGE SCALE GENOMIC DNA]</scope>
    <source>
        <strain evidence="1 2">DSM 13060</strain>
    </source>
</reference>
<protein>
    <submittedName>
        <fullName evidence="1">Uncharacterized protein</fullName>
    </submittedName>
</protein>
<name>H1KK37_METEX</name>
<evidence type="ECO:0000313" key="1">
    <source>
        <dbReference type="EMBL" id="EHP92129.1"/>
    </source>
</evidence>